<dbReference type="SMART" id="SM00100">
    <property type="entry name" value="cNMP"/>
    <property type="match status" value="1"/>
</dbReference>
<dbReference type="PANTHER" id="PTHR43310">
    <property type="entry name" value="SULFATE TRANSPORTER YBAR-RELATED"/>
    <property type="match status" value="1"/>
</dbReference>
<organism evidence="5">
    <name type="scientific">Lyngbya confervoides BDU141951</name>
    <dbReference type="NCBI Taxonomy" id="1574623"/>
    <lineage>
        <taxon>Bacteria</taxon>
        <taxon>Bacillati</taxon>
        <taxon>Cyanobacteriota</taxon>
        <taxon>Cyanophyceae</taxon>
        <taxon>Oscillatoriophycideae</taxon>
        <taxon>Oscillatoriales</taxon>
        <taxon>Microcoleaceae</taxon>
        <taxon>Lyngbya</taxon>
    </lineage>
</organism>
<reference evidence="5" key="1">
    <citation type="submission" date="2014-11" db="EMBL/GenBank/DDBJ databases">
        <authorList>
            <person name="Malar M.C."/>
            <person name="Sen D."/>
            <person name="Tripathy S."/>
        </authorList>
    </citation>
    <scope>NUCLEOTIDE SEQUENCE</scope>
    <source>
        <strain evidence="5">BDU141951</strain>
    </source>
</reference>
<dbReference type="PROSITE" id="PS50042">
    <property type="entry name" value="CNMP_BINDING_3"/>
    <property type="match status" value="1"/>
</dbReference>
<dbReference type="InterPro" id="IPR036513">
    <property type="entry name" value="STAS_dom_sf"/>
</dbReference>
<protein>
    <submittedName>
        <fullName evidence="5">SLC26A/SulP transporter family protein</fullName>
    </submittedName>
</protein>
<dbReference type="InterPro" id="IPR052706">
    <property type="entry name" value="Membrane-Transporter-like"/>
</dbReference>
<dbReference type="SUPFAM" id="SSF51206">
    <property type="entry name" value="cAMP-binding domain-like"/>
    <property type="match status" value="1"/>
</dbReference>
<comment type="caution">
    <text evidence="5">The sequence shown here is derived from an EMBL/GenBank/DDBJ whole genome shotgun (WGS) entry which is preliminary data.</text>
</comment>
<evidence type="ECO:0000256" key="2">
    <source>
        <dbReference type="ARBA" id="ARBA00022692"/>
    </source>
</evidence>
<evidence type="ECO:0000313" key="5">
    <source>
        <dbReference type="EMBL" id="NEV66745.1"/>
    </source>
</evidence>
<dbReference type="SUPFAM" id="SSF52091">
    <property type="entry name" value="SpoIIaa-like"/>
    <property type="match status" value="1"/>
</dbReference>
<reference evidence="5" key="3">
    <citation type="submission" date="2020-02" db="EMBL/GenBank/DDBJ databases">
        <authorList>
            <person name="Sarangi A.N."/>
            <person name="Ghosh S."/>
            <person name="Mukherjee M."/>
            <person name="Tripathy S."/>
        </authorList>
    </citation>
    <scope>NUCLEOTIDE SEQUENCE</scope>
    <source>
        <strain evidence="5">BDU141951</strain>
    </source>
</reference>
<dbReference type="Pfam" id="PF00916">
    <property type="entry name" value="Sulfate_transp"/>
    <property type="match status" value="1"/>
</dbReference>
<dbReference type="InterPro" id="IPR018490">
    <property type="entry name" value="cNMP-bd_dom_sf"/>
</dbReference>
<dbReference type="PANTHER" id="PTHR43310:SF1">
    <property type="entry name" value="SULFATE TRANSPORTER YBAR-RELATED"/>
    <property type="match status" value="1"/>
</dbReference>
<sequence>MKLWRPQVLIPNVTAGLITGLLTLTYSVSYAALIFSGDLSPYLSIGVSSALVGAVVLALIVAWGSSLPFIIAGPDGNAAAILALIATTVSTQLMGTVDSGAIAVTIWVAILGSTFLTGGFLWLLGRLRLGRFIRFIPYPVVGGFLAGVGLLLAQGAIKVMTGVSPTLSNLPSFFELPQLLLWLPGLALTLVLKWALGRFHNCWTLPSILLGATLLVHGLLRLLGLNQEQAIAQGWLLEPVSATNPLQTWQSLSMDAVQWSALWSQTGSLLTLFAVVAITILLCATSIEMATDEDMDFDQELRVAGIANLVTGGLGGMVGHLSVSRSLLNREAGATHRLSGMVAAGFCAGVAIWGSGLFAFLPKAILGGLLLYLGLGLLIEWVYDAYFRLSWVDYGLVLAILLIGARFGFLAGVGVGLLVACLLFVITYSSLQVIRNRLSGLTYPSRHNRTFHERRILQREGNHIQIFVVQGYLFFGTAYSLLSDIRTYFDSVDGDREQYLVLDFRLVSGLDSSAINSFVKMKHLAEQVNAYLLFTDLSPQIEAVLRGKQGAIAPDDPICYTFPNLDAAIDWCEAKIIDQATFRRKRFIPFAMQLEEFFTDPDQVRPFMQYLEKIRLPAGESLFQQGDPANALYFIETGQISTVLTVENGKTKPLQTSGPGTIVGEIGLYGQTEYAGSGVADKPTTVYKLSQRSLTQMQQEQPAIAAEFHQTVARILASRLNQAVAGVEKLMRLQ</sequence>
<dbReference type="AlphaFoldDB" id="A0A0C1Y1E8"/>
<name>A0A0C1Y1E8_9CYAN</name>
<keyword evidence="3" id="KW-1133">Transmembrane helix</keyword>
<evidence type="ECO:0000256" key="1">
    <source>
        <dbReference type="ARBA" id="ARBA00004141"/>
    </source>
</evidence>
<evidence type="ECO:0000256" key="4">
    <source>
        <dbReference type="ARBA" id="ARBA00023136"/>
    </source>
</evidence>
<proteinExistence type="predicted"/>
<dbReference type="GO" id="GO:0016020">
    <property type="term" value="C:membrane"/>
    <property type="evidence" value="ECO:0007669"/>
    <property type="project" value="UniProtKB-SubCell"/>
</dbReference>
<dbReference type="Pfam" id="PF00027">
    <property type="entry name" value="cNMP_binding"/>
    <property type="match status" value="1"/>
</dbReference>
<dbReference type="Gene3D" id="2.60.120.10">
    <property type="entry name" value="Jelly Rolls"/>
    <property type="match status" value="1"/>
</dbReference>
<evidence type="ECO:0000256" key="3">
    <source>
        <dbReference type="ARBA" id="ARBA00022989"/>
    </source>
</evidence>
<dbReference type="Pfam" id="PF01740">
    <property type="entry name" value="STAS"/>
    <property type="match status" value="1"/>
</dbReference>
<dbReference type="InterPro" id="IPR011547">
    <property type="entry name" value="SLC26A/SulP_dom"/>
</dbReference>
<keyword evidence="2" id="KW-0812">Transmembrane</keyword>
<gene>
    <name evidence="5" type="ORF">QQ91_006410</name>
</gene>
<reference evidence="5" key="2">
    <citation type="journal article" date="2015" name="Genome Announc.">
        <title>Draft Genome Sequence of Filamentous Marine Cyanobacterium Lyngbya confervoides Strain BDU141951.</title>
        <authorList>
            <person name="Chandrababunaidu M.M."/>
            <person name="Sen D."/>
            <person name="Tripathy S."/>
        </authorList>
    </citation>
    <scope>NUCLEOTIDE SEQUENCE</scope>
    <source>
        <strain evidence="5">BDU141951</strain>
    </source>
</reference>
<keyword evidence="4" id="KW-0472">Membrane</keyword>
<dbReference type="CDD" id="cd07042">
    <property type="entry name" value="STAS_SulP_like_sulfate_transporter"/>
    <property type="match status" value="1"/>
</dbReference>
<dbReference type="EMBL" id="JTHE02000003">
    <property type="protein sequence ID" value="NEV66745.1"/>
    <property type="molecule type" value="Genomic_DNA"/>
</dbReference>
<dbReference type="CDD" id="cd00038">
    <property type="entry name" value="CAP_ED"/>
    <property type="match status" value="1"/>
</dbReference>
<accession>A0A0C1Y1E8</accession>
<comment type="subcellular location">
    <subcellularLocation>
        <location evidence="1">Membrane</location>
        <topology evidence="1">Multi-pass membrane protein</topology>
    </subcellularLocation>
</comment>
<dbReference type="InterPro" id="IPR000595">
    <property type="entry name" value="cNMP-bd_dom"/>
</dbReference>
<dbReference type="InterPro" id="IPR014710">
    <property type="entry name" value="RmlC-like_jellyroll"/>
</dbReference>
<dbReference type="Gene3D" id="3.30.750.24">
    <property type="entry name" value="STAS domain"/>
    <property type="match status" value="1"/>
</dbReference>
<dbReference type="PROSITE" id="PS50801">
    <property type="entry name" value="STAS"/>
    <property type="match status" value="1"/>
</dbReference>
<dbReference type="InterPro" id="IPR002645">
    <property type="entry name" value="STAS_dom"/>
</dbReference>